<dbReference type="AlphaFoldDB" id="A0A9P0A7M2"/>
<reference evidence="2" key="1">
    <citation type="submission" date="2021-12" db="EMBL/GenBank/DDBJ databases">
        <authorList>
            <person name="King R."/>
        </authorList>
    </citation>
    <scope>NUCLEOTIDE SEQUENCE</scope>
</reference>
<accession>A0A9P0A7M2</accession>
<evidence type="ECO:0000256" key="1">
    <source>
        <dbReference type="SAM" id="MobiDB-lite"/>
    </source>
</evidence>
<evidence type="ECO:0000313" key="3">
    <source>
        <dbReference type="Proteomes" id="UP001152759"/>
    </source>
</evidence>
<name>A0A9P0A7M2_BEMTA</name>
<gene>
    <name evidence="2" type="ORF">BEMITA_LOCUS4936</name>
</gene>
<dbReference type="Proteomes" id="UP001152759">
    <property type="component" value="Chromosome 2"/>
</dbReference>
<evidence type="ECO:0000313" key="2">
    <source>
        <dbReference type="EMBL" id="CAH0385742.1"/>
    </source>
</evidence>
<proteinExistence type="predicted"/>
<dbReference type="EMBL" id="OU963863">
    <property type="protein sequence ID" value="CAH0385742.1"/>
    <property type="molecule type" value="Genomic_DNA"/>
</dbReference>
<keyword evidence="3" id="KW-1185">Reference proteome</keyword>
<protein>
    <submittedName>
        <fullName evidence="2">Uncharacterized protein</fullName>
    </submittedName>
</protein>
<feature type="region of interest" description="Disordered" evidence="1">
    <location>
        <begin position="1"/>
        <end position="42"/>
    </location>
</feature>
<organism evidence="2 3">
    <name type="scientific">Bemisia tabaci</name>
    <name type="common">Sweetpotato whitefly</name>
    <name type="synonym">Aleurodes tabaci</name>
    <dbReference type="NCBI Taxonomy" id="7038"/>
    <lineage>
        <taxon>Eukaryota</taxon>
        <taxon>Metazoa</taxon>
        <taxon>Ecdysozoa</taxon>
        <taxon>Arthropoda</taxon>
        <taxon>Hexapoda</taxon>
        <taxon>Insecta</taxon>
        <taxon>Pterygota</taxon>
        <taxon>Neoptera</taxon>
        <taxon>Paraneoptera</taxon>
        <taxon>Hemiptera</taxon>
        <taxon>Sternorrhyncha</taxon>
        <taxon>Aleyrodoidea</taxon>
        <taxon>Aleyrodidae</taxon>
        <taxon>Aleyrodinae</taxon>
        <taxon>Bemisia</taxon>
    </lineage>
</organism>
<sequence length="89" mass="9774">MDEQNRMMHPVSGQVGMMPQPYMPVPDPSHGNNPSAEEGGRKQDISEILTQIMNITDQSLDEAQARMSMLKGVRIASISSEPSLFQAVC</sequence>